<organism evidence="1 2">
    <name type="scientific">Candidatus Methanomarinus sp</name>
    <dbReference type="NCBI Taxonomy" id="3386244"/>
    <lineage>
        <taxon>Archaea</taxon>
        <taxon>Methanobacteriati</taxon>
        <taxon>Methanobacteriota</taxon>
        <taxon>Stenosarchaea group</taxon>
        <taxon>Methanomicrobia</taxon>
        <taxon>Methanosarcinales</taxon>
        <taxon>ANME-2 cluster</taxon>
        <taxon>Candidatus Methanocomedenaceae</taxon>
        <taxon>Candidatus Methanomarinus</taxon>
    </lineage>
</organism>
<accession>A0AC61SBZ2</accession>
<proteinExistence type="predicted"/>
<reference evidence="1" key="1">
    <citation type="submission" date="2018-09" db="EMBL/GenBank/DDBJ databases">
        <title>A genomic encyclopedia of anaerobic methanotrophic archaea.</title>
        <authorList>
            <person name="Skennerton C.T."/>
            <person name="Chadwick G.L."/>
            <person name="Laso-Perez R."/>
            <person name="Leu A.O."/>
            <person name="Speth D.R."/>
            <person name="Yu H."/>
            <person name="Morgan-Lang C."/>
            <person name="Hatzenpichler R."/>
            <person name="Goudeau D."/>
            <person name="Malmstrom R."/>
            <person name="Woyke T."/>
            <person name="Hallam S."/>
            <person name="Tyson G.W."/>
            <person name="Wegener G."/>
            <person name="Boetius A."/>
            <person name="Orphan V.J."/>
        </authorList>
    </citation>
    <scope>NUCLEOTIDE SEQUENCE</scope>
    <source>
        <strain evidence="1">CONS3730D10UFb2</strain>
    </source>
</reference>
<evidence type="ECO:0000313" key="1">
    <source>
        <dbReference type="EMBL" id="TKY92201.1"/>
    </source>
</evidence>
<protein>
    <submittedName>
        <fullName evidence="1">Uncharacterized protein</fullName>
    </submittedName>
</protein>
<dbReference type="Proteomes" id="UP000315423">
    <property type="component" value="Unassembled WGS sequence"/>
</dbReference>
<dbReference type="EMBL" id="QYBA01000062">
    <property type="protein sequence ID" value="TKY92201.1"/>
    <property type="molecule type" value="Genomic_DNA"/>
</dbReference>
<gene>
    <name evidence="1" type="ORF">C5S46_01890</name>
</gene>
<sequence length="79" mass="8854">MEVESEFVFNLGKNTTAVYKSLLPELGSAHHRTNTIVKMQGDLLILNIISSDLVSVRAALNGWLRLIRIATEMTDVIER</sequence>
<comment type="caution">
    <text evidence="1">The sequence shown here is derived from an EMBL/GenBank/DDBJ whole genome shotgun (WGS) entry which is preliminary data.</text>
</comment>
<evidence type="ECO:0000313" key="2">
    <source>
        <dbReference type="Proteomes" id="UP000315423"/>
    </source>
</evidence>
<name>A0AC61SBZ2_9EURY</name>